<dbReference type="PANTHER" id="PTHR33768:SF3">
    <property type="entry name" value="MIP11318P"/>
    <property type="match status" value="1"/>
</dbReference>
<dbReference type="EMBL" id="JARQZJ010000121">
    <property type="protein sequence ID" value="KAK9888895.1"/>
    <property type="molecule type" value="Genomic_DNA"/>
</dbReference>
<dbReference type="InterPro" id="IPR029488">
    <property type="entry name" value="Hmw/CFAP97"/>
</dbReference>
<protein>
    <submittedName>
        <fullName evidence="2">Uncharacterized protein</fullName>
    </submittedName>
</protein>
<name>A0AAW1V2L3_9CUCU</name>
<accession>A0AAW1V2L3</accession>
<dbReference type="PANTHER" id="PTHR33768">
    <property type="entry name" value="MIP11318P"/>
    <property type="match status" value="1"/>
</dbReference>
<comment type="similarity">
    <text evidence="1">Belongs to the CFAP97 family.</text>
</comment>
<comment type="caution">
    <text evidence="2">The sequence shown here is derived from an EMBL/GenBank/DDBJ whole genome shotgun (WGS) entry which is preliminary data.</text>
</comment>
<evidence type="ECO:0000256" key="1">
    <source>
        <dbReference type="ARBA" id="ARBA00008315"/>
    </source>
</evidence>
<dbReference type="Proteomes" id="UP001431783">
    <property type="component" value="Unassembled WGS sequence"/>
</dbReference>
<proteinExistence type="inferred from homology"/>
<dbReference type="InterPro" id="IPR038792">
    <property type="entry name" value="CFAP97D1/2"/>
</dbReference>
<gene>
    <name evidence="2" type="ORF">WA026_001116</name>
</gene>
<reference evidence="2 3" key="1">
    <citation type="submission" date="2023-03" db="EMBL/GenBank/DDBJ databases">
        <title>Genome insight into feeding habits of ladybird beetles.</title>
        <authorList>
            <person name="Li H.-S."/>
            <person name="Huang Y.-H."/>
            <person name="Pang H."/>
        </authorList>
    </citation>
    <scope>NUCLEOTIDE SEQUENCE [LARGE SCALE GENOMIC DNA]</scope>
    <source>
        <strain evidence="2">SYSU_2023b</strain>
        <tissue evidence="2">Whole body</tissue>
    </source>
</reference>
<keyword evidence="3" id="KW-1185">Reference proteome</keyword>
<evidence type="ECO:0000313" key="3">
    <source>
        <dbReference type="Proteomes" id="UP001431783"/>
    </source>
</evidence>
<sequence>MISRKDNLLKRPYEEKRFENHRRKVRSALPAIDNRAPSSRYHVHVKLKKNLQERDRLDKIQKNNFYLLQKLRDIKKKCRVDHYWSTPLPYMVKNKVALFETTEAHIVDFDVRDENDNEMEEIERRLEELGIRKTKCDACNPQKSREQQVIEKRIPWEQQKEIEMKRERSKSLPFQKSHLSVIQESNEGKKNNRRIKSCLPVEFNDKKKIEKYEGNRKKQLSSTSPHRLVISRGCLKLSVDFPIDTLVTFQEGNQSKNITGALCHCKQTIPVTATV</sequence>
<evidence type="ECO:0000313" key="2">
    <source>
        <dbReference type="EMBL" id="KAK9888895.1"/>
    </source>
</evidence>
<dbReference type="Pfam" id="PF13879">
    <property type="entry name" value="Hmw_CFAP97"/>
    <property type="match status" value="1"/>
</dbReference>
<dbReference type="AlphaFoldDB" id="A0AAW1V2L3"/>
<organism evidence="2 3">
    <name type="scientific">Henosepilachna vigintioctopunctata</name>
    <dbReference type="NCBI Taxonomy" id="420089"/>
    <lineage>
        <taxon>Eukaryota</taxon>
        <taxon>Metazoa</taxon>
        <taxon>Ecdysozoa</taxon>
        <taxon>Arthropoda</taxon>
        <taxon>Hexapoda</taxon>
        <taxon>Insecta</taxon>
        <taxon>Pterygota</taxon>
        <taxon>Neoptera</taxon>
        <taxon>Endopterygota</taxon>
        <taxon>Coleoptera</taxon>
        <taxon>Polyphaga</taxon>
        <taxon>Cucujiformia</taxon>
        <taxon>Coccinelloidea</taxon>
        <taxon>Coccinellidae</taxon>
        <taxon>Epilachninae</taxon>
        <taxon>Epilachnini</taxon>
        <taxon>Henosepilachna</taxon>
    </lineage>
</organism>